<gene>
    <name evidence="1" type="ORF">ACFSBH_11820</name>
</gene>
<evidence type="ECO:0000313" key="2">
    <source>
        <dbReference type="Proteomes" id="UP001597221"/>
    </source>
</evidence>
<proteinExistence type="predicted"/>
<protein>
    <submittedName>
        <fullName evidence="1">YpiF family protein</fullName>
    </submittedName>
</protein>
<dbReference type="Pfam" id="PF10673">
    <property type="entry name" value="DUF2487"/>
    <property type="match status" value="1"/>
</dbReference>
<dbReference type="Proteomes" id="UP001597221">
    <property type="component" value="Unassembled WGS sequence"/>
</dbReference>
<accession>A0ABW4HSU5</accession>
<sequence length="153" mass="18117">MKWRKEDLEKYVQAKEYIDTILLPIIPFQLADDAESEKHAFQQEVMGIFGSEIEQELSGRVMLIPSYYYLKEGNKEVEVQRLNDWIAEAKDQPFQHIILLTFDATWKKYEKELDGNLLWLPGLHGADIRTKETQGIIRDQVKQLTEIIRSYWQ</sequence>
<organism evidence="1 2">
    <name type="scientific">Oceanobacillus luteolus</name>
    <dbReference type="NCBI Taxonomy" id="1274358"/>
    <lineage>
        <taxon>Bacteria</taxon>
        <taxon>Bacillati</taxon>
        <taxon>Bacillota</taxon>
        <taxon>Bacilli</taxon>
        <taxon>Bacillales</taxon>
        <taxon>Bacillaceae</taxon>
        <taxon>Oceanobacillus</taxon>
    </lineage>
</organism>
<keyword evidence="2" id="KW-1185">Reference proteome</keyword>
<dbReference type="InterPro" id="IPR019615">
    <property type="entry name" value="DUF2487"/>
</dbReference>
<comment type="caution">
    <text evidence="1">The sequence shown here is derived from an EMBL/GenBank/DDBJ whole genome shotgun (WGS) entry which is preliminary data.</text>
</comment>
<dbReference type="EMBL" id="JBHUDE010000049">
    <property type="protein sequence ID" value="MFD1608346.1"/>
    <property type="molecule type" value="Genomic_DNA"/>
</dbReference>
<name>A0ABW4HSU5_9BACI</name>
<evidence type="ECO:0000313" key="1">
    <source>
        <dbReference type="EMBL" id="MFD1608346.1"/>
    </source>
</evidence>
<dbReference type="RefSeq" id="WP_251510330.1">
    <property type="nucleotide sequence ID" value="NZ_JAMBON010000001.1"/>
</dbReference>
<reference evidence="2" key="1">
    <citation type="journal article" date="2019" name="Int. J. Syst. Evol. Microbiol.">
        <title>The Global Catalogue of Microorganisms (GCM) 10K type strain sequencing project: providing services to taxonomists for standard genome sequencing and annotation.</title>
        <authorList>
            <consortium name="The Broad Institute Genomics Platform"/>
            <consortium name="The Broad Institute Genome Sequencing Center for Infectious Disease"/>
            <person name="Wu L."/>
            <person name="Ma J."/>
        </authorList>
    </citation>
    <scope>NUCLEOTIDE SEQUENCE [LARGE SCALE GENOMIC DNA]</scope>
    <source>
        <strain evidence="2">CGMCC 1.12376</strain>
    </source>
</reference>